<comment type="function">
    <text evidence="13">Involved in the gluconeogenesis. Catalyzes the conversion of oxaloacetate (OAA) to phosphoenolpyruvate (PEP) through direct phosphoryl transfer between the nucleoside triphosphate and OAA.</text>
</comment>
<dbReference type="RefSeq" id="WP_144449924.1">
    <property type="nucleotide sequence ID" value="NZ_VLKZ01000004.1"/>
</dbReference>
<dbReference type="Gene3D" id="3.40.449.10">
    <property type="entry name" value="Phosphoenolpyruvate Carboxykinase, domain 1"/>
    <property type="match status" value="1"/>
</dbReference>
<dbReference type="Proteomes" id="UP000315711">
    <property type="component" value="Unassembled WGS sequence"/>
</dbReference>
<keyword evidence="11 13" id="KW-0456">Lyase</keyword>
<dbReference type="GO" id="GO:0046872">
    <property type="term" value="F:metal ion binding"/>
    <property type="evidence" value="ECO:0007669"/>
    <property type="project" value="UniProtKB-KW"/>
</dbReference>
<keyword evidence="15" id="KW-1185">Reference proteome</keyword>
<proteinExistence type="inferred from homology"/>
<evidence type="ECO:0000256" key="2">
    <source>
        <dbReference type="ARBA" id="ARBA00006052"/>
    </source>
</evidence>
<protein>
    <recommendedName>
        <fullName evidence="3 13">Phosphoenolpyruvate carboxykinase (ATP)</fullName>
        <shortName evidence="13">PCK</shortName>
        <shortName evidence="13">PEP carboxykinase</shortName>
        <shortName evidence="13">PEPCK</shortName>
        <ecNumber evidence="3 13">4.1.1.49</ecNumber>
    </recommendedName>
</protein>
<comment type="caution">
    <text evidence="13">Lacks conserved residue(s) required for the propagation of feature annotation.</text>
</comment>
<dbReference type="OrthoDB" id="9806325at2"/>
<dbReference type="GO" id="GO:0006094">
    <property type="term" value="P:gluconeogenesis"/>
    <property type="evidence" value="ECO:0007669"/>
    <property type="project" value="UniProtKB-UniRule"/>
</dbReference>
<evidence type="ECO:0000256" key="4">
    <source>
        <dbReference type="ARBA" id="ARBA00022432"/>
    </source>
</evidence>
<dbReference type="NCBIfam" id="TIGR00224">
    <property type="entry name" value="pckA"/>
    <property type="match status" value="1"/>
</dbReference>
<feature type="binding site" evidence="13">
    <location>
        <position position="56"/>
    </location>
    <ligand>
        <name>substrate</name>
    </ligand>
</feature>
<dbReference type="EMBL" id="VLKZ01000004">
    <property type="protein sequence ID" value="TWI56892.1"/>
    <property type="molecule type" value="Genomic_DNA"/>
</dbReference>
<feature type="binding site" evidence="13">
    <location>
        <position position="198"/>
    </location>
    <ligand>
        <name>ATP</name>
        <dbReference type="ChEBI" id="CHEBI:30616"/>
    </ligand>
</feature>
<dbReference type="PIRSF" id="PIRSF006294">
    <property type="entry name" value="PEP_crbxkin"/>
    <property type="match status" value="1"/>
</dbReference>
<dbReference type="PANTHER" id="PTHR30031">
    <property type="entry name" value="PHOSPHOENOLPYRUVATE CARBOXYKINASE ATP"/>
    <property type="match status" value="1"/>
</dbReference>
<gene>
    <name evidence="13" type="primary">pckA</name>
    <name evidence="14" type="ORF">IQ10_01582</name>
</gene>
<evidence type="ECO:0000256" key="12">
    <source>
        <dbReference type="ARBA" id="ARBA00047371"/>
    </source>
</evidence>
<comment type="caution">
    <text evidence="14">The sequence shown here is derived from an EMBL/GenBank/DDBJ whole genome shotgun (WGS) entry which is preliminary data.</text>
</comment>
<evidence type="ECO:0000313" key="14">
    <source>
        <dbReference type="EMBL" id="TWI56892.1"/>
    </source>
</evidence>
<organism evidence="14 15">
    <name type="scientific">Halalkalibacter nanhaiisediminis</name>
    <dbReference type="NCBI Taxonomy" id="688079"/>
    <lineage>
        <taxon>Bacteria</taxon>
        <taxon>Bacillati</taxon>
        <taxon>Bacillota</taxon>
        <taxon>Bacilli</taxon>
        <taxon>Bacillales</taxon>
        <taxon>Bacillaceae</taxon>
        <taxon>Halalkalibacter</taxon>
    </lineage>
</organism>
<comment type="similarity">
    <text evidence="2 13">Belongs to the phosphoenolpyruvate carboxykinase (ATP) family.</text>
</comment>
<keyword evidence="7 13" id="KW-0547">Nucleotide-binding</keyword>
<feature type="binding site" evidence="13">
    <location>
        <position position="254"/>
    </location>
    <ligand>
        <name>Mn(2+)</name>
        <dbReference type="ChEBI" id="CHEBI:29035"/>
    </ligand>
</feature>
<feature type="binding site" evidence="13">
    <location>
        <position position="198"/>
    </location>
    <ligand>
        <name>substrate</name>
    </ligand>
</feature>
<keyword evidence="4 13" id="KW-0312">Gluconeogenesis</keyword>
<dbReference type="Pfam" id="PF01293">
    <property type="entry name" value="PEPCK_ATP"/>
    <property type="match status" value="1"/>
</dbReference>
<dbReference type="GO" id="GO:0004612">
    <property type="term" value="F:phosphoenolpyruvate carboxykinase (ATP) activity"/>
    <property type="evidence" value="ECO:0007669"/>
    <property type="project" value="UniProtKB-UniRule"/>
</dbReference>
<evidence type="ECO:0000256" key="13">
    <source>
        <dbReference type="HAMAP-Rule" id="MF_00453"/>
    </source>
</evidence>
<keyword evidence="8 13" id="KW-0210">Decarboxylase</keyword>
<dbReference type="GO" id="GO:0005829">
    <property type="term" value="C:cytosol"/>
    <property type="evidence" value="ECO:0007669"/>
    <property type="project" value="TreeGrafter"/>
</dbReference>
<keyword evidence="6 13" id="KW-0479">Metal-binding</keyword>
<sequence length="526" mass="57765">MKTISLQSELTQLIKRDHVHHDLPISSLIEKSLMRGEGKLTATGALSVETGAYTGRSPKDKFIVKESSVADKINWGSVNQPIEKETFANLYKKVIKHLEEQNELFVSQGFAGADPTYRLPLKIINEFAWHQLFARQLFIRPTEDDDQSFENGFTIVSAPTFKADPAVDGTRSEAFVIISFEERIVLIGGTEYAGEMKKSIFSVMNFVLPEQGVLSMHCSANTGQEGDTALFFGLSGTGKTTLSADPHRSLIGDDEHGWSTHGVFNIEGGCYAKCINLSEEKEPQIWNAIRFGSVLENVVLNDKTGQPDYDNTSLTENTRAAYPLEAIPNALTPSIAGHPNTIIFLTADAFGVLPPISKLTKEQAMYHFLSGYTSKLAGTERGVTAPEATFSTCFGAPFLPLPAARYAEMLGQKIDENDVDVFLVNTGWSGGPYGVGKRMNLSHTRAMVQAALHGELRTVETTVDSIFGLHIPLHCPGVPDSVLQPRETWTDKEAYDAKAQELAANFKENFQKFDHVSEEIKAAGPK</sequence>
<dbReference type="CDD" id="cd00484">
    <property type="entry name" value="PEPCK_ATP"/>
    <property type="match status" value="1"/>
</dbReference>
<dbReference type="PANTHER" id="PTHR30031:SF0">
    <property type="entry name" value="PHOSPHOENOLPYRUVATE CARBOXYKINASE (ATP)"/>
    <property type="match status" value="1"/>
</dbReference>
<keyword evidence="14" id="KW-0808">Transferase</keyword>
<evidence type="ECO:0000313" key="15">
    <source>
        <dbReference type="Proteomes" id="UP000315711"/>
    </source>
</evidence>
<keyword evidence="14" id="KW-0670">Pyruvate</keyword>
<dbReference type="FunFam" id="2.170.8.10:FF:000001">
    <property type="entry name" value="Phosphoenolpyruvate carboxykinase (ATP)"/>
    <property type="match status" value="1"/>
</dbReference>
<keyword evidence="5 13" id="KW-0963">Cytoplasm</keyword>
<dbReference type="InterPro" id="IPR013035">
    <property type="entry name" value="PEP_carboxykinase_C"/>
</dbReference>
<feature type="binding site" evidence="13">
    <location>
        <position position="198"/>
    </location>
    <ligand>
        <name>Mn(2+)</name>
        <dbReference type="ChEBI" id="CHEBI:29035"/>
    </ligand>
</feature>
<dbReference type="GO" id="GO:0005524">
    <property type="term" value="F:ATP binding"/>
    <property type="evidence" value="ECO:0007669"/>
    <property type="project" value="UniProtKB-UniRule"/>
</dbReference>
<dbReference type="SUPFAM" id="SSF68923">
    <property type="entry name" value="PEP carboxykinase N-terminal domain"/>
    <property type="match status" value="1"/>
</dbReference>
<dbReference type="InterPro" id="IPR008210">
    <property type="entry name" value="PEP_carboxykinase_N"/>
</dbReference>
<evidence type="ECO:0000256" key="5">
    <source>
        <dbReference type="ARBA" id="ARBA00022490"/>
    </source>
</evidence>
<dbReference type="Gene3D" id="2.170.8.10">
    <property type="entry name" value="Phosphoenolpyruvate Carboxykinase, domain 2"/>
    <property type="match status" value="1"/>
</dbReference>
<keyword evidence="10 13" id="KW-0464">Manganese</keyword>
<comment type="subcellular location">
    <subcellularLocation>
        <location evidence="13">Cytoplasm</location>
    </subcellularLocation>
</comment>
<evidence type="ECO:0000256" key="10">
    <source>
        <dbReference type="ARBA" id="ARBA00023211"/>
    </source>
</evidence>
<feature type="binding site" evidence="13">
    <location>
        <position position="217"/>
    </location>
    <ligand>
        <name>Mn(2+)</name>
        <dbReference type="ChEBI" id="CHEBI:29035"/>
    </ligand>
</feature>
<feature type="binding site" evidence="13">
    <location>
        <begin position="233"/>
        <end position="241"/>
    </location>
    <ligand>
        <name>ATP</name>
        <dbReference type="ChEBI" id="CHEBI:30616"/>
    </ligand>
</feature>
<evidence type="ECO:0000256" key="11">
    <source>
        <dbReference type="ARBA" id="ARBA00023239"/>
    </source>
</evidence>
<dbReference type="NCBIfam" id="NF006821">
    <property type="entry name" value="PRK09344.1-3"/>
    <property type="match status" value="1"/>
</dbReference>
<comment type="cofactor">
    <cofactor evidence="13">
        <name>Mn(2+)</name>
        <dbReference type="ChEBI" id="CHEBI:29035"/>
    </cofactor>
    <text evidence="13">Binds 1 Mn(2+) ion per subunit.</text>
</comment>
<dbReference type="NCBIfam" id="NF006820">
    <property type="entry name" value="PRK09344.1-2"/>
    <property type="match status" value="1"/>
</dbReference>
<feature type="binding site" evidence="13">
    <location>
        <position position="217"/>
    </location>
    <ligand>
        <name>ATP</name>
        <dbReference type="ChEBI" id="CHEBI:30616"/>
    </ligand>
</feature>
<evidence type="ECO:0000256" key="6">
    <source>
        <dbReference type="ARBA" id="ARBA00022723"/>
    </source>
</evidence>
<dbReference type="SUPFAM" id="SSF53795">
    <property type="entry name" value="PEP carboxykinase-like"/>
    <property type="match status" value="1"/>
</dbReference>
<dbReference type="GO" id="GO:0016301">
    <property type="term" value="F:kinase activity"/>
    <property type="evidence" value="ECO:0007669"/>
    <property type="project" value="UniProtKB-KW"/>
</dbReference>
<dbReference type="HAMAP" id="MF_00453">
    <property type="entry name" value="PEPCK_ATP"/>
    <property type="match status" value="1"/>
</dbReference>
<feature type="binding site" evidence="13">
    <location>
        <position position="319"/>
    </location>
    <ligand>
        <name>substrate</name>
    </ligand>
</feature>
<evidence type="ECO:0000256" key="7">
    <source>
        <dbReference type="ARBA" id="ARBA00022741"/>
    </source>
</evidence>
<dbReference type="Gene3D" id="3.90.228.20">
    <property type="match status" value="1"/>
</dbReference>
<dbReference type="FunFam" id="3.40.449.10:FF:000001">
    <property type="entry name" value="Phosphoenolpyruvate carboxykinase (ATP)"/>
    <property type="match status" value="1"/>
</dbReference>
<dbReference type="EC" id="4.1.1.49" evidence="3 13"/>
<dbReference type="AlphaFoldDB" id="A0A562QJG1"/>
<dbReference type="InterPro" id="IPR001272">
    <property type="entry name" value="PEP_carboxykinase_ATP"/>
</dbReference>
<dbReference type="UniPathway" id="UPA00138"/>
<feature type="binding site" evidence="13">
    <location>
        <position position="319"/>
    </location>
    <ligand>
        <name>ATP</name>
        <dbReference type="ChEBI" id="CHEBI:30616"/>
    </ligand>
</feature>
<evidence type="ECO:0000256" key="8">
    <source>
        <dbReference type="ARBA" id="ARBA00022793"/>
    </source>
</evidence>
<evidence type="ECO:0000256" key="1">
    <source>
        <dbReference type="ARBA" id="ARBA00004742"/>
    </source>
</evidence>
<keyword evidence="9 13" id="KW-0067">ATP-binding</keyword>
<name>A0A562QJG1_9BACI</name>
<comment type="pathway">
    <text evidence="1 13">Carbohydrate biosynthesis; gluconeogenesis.</text>
</comment>
<feature type="binding site" evidence="13">
    <location>
        <position position="192"/>
    </location>
    <ligand>
        <name>substrate</name>
    </ligand>
</feature>
<evidence type="ECO:0000256" key="3">
    <source>
        <dbReference type="ARBA" id="ARBA00012363"/>
    </source>
</evidence>
<evidence type="ECO:0000256" key="9">
    <source>
        <dbReference type="ARBA" id="ARBA00022840"/>
    </source>
</evidence>
<accession>A0A562QJG1</accession>
<keyword evidence="14" id="KW-0418">Kinase</keyword>
<comment type="catalytic activity">
    <reaction evidence="12 13">
        <text>oxaloacetate + ATP = phosphoenolpyruvate + ADP + CO2</text>
        <dbReference type="Rhea" id="RHEA:18617"/>
        <dbReference type="ChEBI" id="CHEBI:16452"/>
        <dbReference type="ChEBI" id="CHEBI:16526"/>
        <dbReference type="ChEBI" id="CHEBI:30616"/>
        <dbReference type="ChEBI" id="CHEBI:58702"/>
        <dbReference type="ChEBI" id="CHEBI:456216"/>
        <dbReference type="EC" id="4.1.1.49"/>
    </reaction>
</comment>
<reference evidence="14 15" key="1">
    <citation type="journal article" date="2015" name="Stand. Genomic Sci.">
        <title>Genomic Encyclopedia of Bacterial and Archaeal Type Strains, Phase III: the genomes of soil and plant-associated and newly described type strains.</title>
        <authorList>
            <person name="Whitman W.B."/>
            <person name="Woyke T."/>
            <person name="Klenk H.P."/>
            <person name="Zhou Y."/>
            <person name="Lilburn T.G."/>
            <person name="Beck B.J."/>
            <person name="De Vos P."/>
            <person name="Vandamme P."/>
            <person name="Eisen J.A."/>
            <person name="Garrity G."/>
            <person name="Hugenholtz P."/>
            <person name="Kyrpides N.C."/>
        </authorList>
    </citation>
    <scope>NUCLEOTIDE SEQUENCE [LARGE SCALE GENOMIC DNA]</scope>
    <source>
        <strain evidence="14 15">CGMCC 1.10116</strain>
    </source>
</reference>
<feature type="binding site" evidence="13">
    <location>
        <position position="444"/>
    </location>
    <ligand>
        <name>ATP</name>
        <dbReference type="ChEBI" id="CHEBI:30616"/>
    </ligand>
</feature>
<feature type="binding site" evidence="13">
    <location>
        <position position="282"/>
    </location>
    <ligand>
        <name>ATP</name>
        <dbReference type="ChEBI" id="CHEBI:30616"/>
    </ligand>
</feature>